<keyword evidence="7 9" id="KW-1133">Transmembrane helix</keyword>
<proteinExistence type="inferred from homology"/>
<evidence type="ECO:0000256" key="2">
    <source>
        <dbReference type="ARBA" id="ARBA00022448"/>
    </source>
</evidence>
<organism evidence="10 11">
    <name type="scientific">Tessaracoccus oleiagri</name>
    <dbReference type="NCBI Taxonomy" id="686624"/>
    <lineage>
        <taxon>Bacteria</taxon>
        <taxon>Bacillati</taxon>
        <taxon>Actinomycetota</taxon>
        <taxon>Actinomycetes</taxon>
        <taxon>Propionibacteriales</taxon>
        <taxon>Propionibacteriaceae</taxon>
        <taxon>Tessaracoccus</taxon>
    </lineage>
</organism>
<name>A0A1G9IG90_9ACTN</name>
<evidence type="ECO:0000256" key="7">
    <source>
        <dbReference type="ARBA" id="ARBA00022989"/>
    </source>
</evidence>
<dbReference type="STRING" id="686624.SAMN04488242_0925"/>
<feature type="transmembrane region" description="Helical" evidence="9">
    <location>
        <begin position="177"/>
        <end position="197"/>
    </location>
</feature>
<dbReference type="EMBL" id="FNGP01000001">
    <property type="protein sequence ID" value="SDL24270.1"/>
    <property type="molecule type" value="Genomic_DNA"/>
</dbReference>
<feature type="transmembrane region" description="Helical" evidence="9">
    <location>
        <begin position="330"/>
        <end position="353"/>
    </location>
</feature>
<evidence type="ECO:0000313" key="11">
    <source>
        <dbReference type="Proteomes" id="UP000199475"/>
    </source>
</evidence>
<evidence type="ECO:0000313" key="10">
    <source>
        <dbReference type="EMBL" id="SDL24270.1"/>
    </source>
</evidence>
<feature type="transmembrane region" description="Helical" evidence="9">
    <location>
        <begin position="142"/>
        <end position="165"/>
    </location>
</feature>
<keyword evidence="4" id="KW-0762">Sugar transport</keyword>
<keyword evidence="11" id="KW-1185">Reference proteome</keyword>
<evidence type="ECO:0000256" key="4">
    <source>
        <dbReference type="ARBA" id="ARBA00022597"/>
    </source>
</evidence>
<evidence type="ECO:0000256" key="6">
    <source>
        <dbReference type="ARBA" id="ARBA00022847"/>
    </source>
</evidence>
<gene>
    <name evidence="10" type="ORF">SAMN04488242_0925</name>
</gene>
<feature type="transmembrane region" description="Helical" evidence="9">
    <location>
        <begin position="81"/>
        <end position="102"/>
    </location>
</feature>
<evidence type="ECO:0000256" key="3">
    <source>
        <dbReference type="ARBA" id="ARBA00022475"/>
    </source>
</evidence>
<dbReference type="AlphaFoldDB" id="A0A1G9IG90"/>
<sequence>MRDHDQDRASQDVMDSPEVDAVRPVRAAAAVVPGPEPHTRAEWITKFSVIPGALMIVPLFMGALMNTFFPQALELGSFTTALFKNGTGALLGLFFFCMGAQLDVRTTGPTLQKGLAILIGKVGVGVAIGLGVAFLLPSGVLLGLTPLAIIAAMTNSNSTLFVALLKQFGNTTDRGSVSVIAVNDGPFITMLALGAAGLASFPIADLIGAILPIFLGFILGNLSQVARKFLSQGELLLIPFLGFVVGRSIDFKTFGQAGIQGVILGLATIFLSGIAAMVCLWLWHVIRRHPRPVRNLVAGMAEGTTAGNAIATPAALALLDPTYKAIESIATAQVAAATVTTALVVPFIVGWVARWQHRRGVSPAAEEEFYESRGQSARPVTA</sequence>
<protein>
    <submittedName>
        <fullName evidence="10">2-keto-3-deoxygluconate permease</fullName>
    </submittedName>
</protein>
<feature type="transmembrane region" description="Helical" evidence="9">
    <location>
        <begin position="295"/>
        <end position="318"/>
    </location>
</feature>
<keyword evidence="2" id="KW-0813">Transport</keyword>
<evidence type="ECO:0000256" key="5">
    <source>
        <dbReference type="ARBA" id="ARBA00022692"/>
    </source>
</evidence>
<feature type="transmembrane region" description="Helical" evidence="9">
    <location>
        <begin position="261"/>
        <end position="283"/>
    </location>
</feature>
<keyword evidence="8 9" id="KW-0472">Membrane</keyword>
<accession>A0A1G9IG90</accession>
<dbReference type="Proteomes" id="UP000199475">
    <property type="component" value="Unassembled WGS sequence"/>
</dbReference>
<keyword evidence="6" id="KW-0769">Symport</keyword>
<keyword evidence="3" id="KW-1003">Cell membrane</keyword>
<dbReference type="RefSeq" id="WP_218118318.1">
    <property type="nucleotide sequence ID" value="NZ_FNGP01000001.1"/>
</dbReference>
<dbReference type="InterPro" id="IPR004684">
    <property type="entry name" value="2keto-3dGluconate_permease"/>
</dbReference>
<feature type="transmembrane region" description="Helical" evidence="9">
    <location>
        <begin position="229"/>
        <end position="249"/>
    </location>
</feature>
<comment type="similarity">
    <text evidence="1">Belongs to the KdgT transporter family.</text>
</comment>
<keyword evidence="5 9" id="KW-0812">Transmembrane</keyword>
<reference evidence="10 11" key="1">
    <citation type="submission" date="2016-10" db="EMBL/GenBank/DDBJ databases">
        <authorList>
            <person name="de Groot N.N."/>
        </authorList>
    </citation>
    <scope>NUCLEOTIDE SEQUENCE [LARGE SCALE GENOMIC DNA]</scope>
    <source>
        <strain evidence="10 11">CGMCC 1.9159</strain>
    </source>
</reference>
<feature type="transmembrane region" description="Helical" evidence="9">
    <location>
        <begin position="47"/>
        <end position="69"/>
    </location>
</feature>
<dbReference type="GO" id="GO:0015649">
    <property type="term" value="F:2-keto-3-deoxygluconate:proton symporter activity"/>
    <property type="evidence" value="ECO:0007669"/>
    <property type="project" value="InterPro"/>
</dbReference>
<evidence type="ECO:0000256" key="9">
    <source>
        <dbReference type="SAM" id="Phobius"/>
    </source>
</evidence>
<feature type="transmembrane region" description="Helical" evidence="9">
    <location>
        <begin position="114"/>
        <end position="136"/>
    </location>
</feature>
<evidence type="ECO:0000256" key="8">
    <source>
        <dbReference type="ARBA" id="ARBA00023136"/>
    </source>
</evidence>
<dbReference type="GO" id="GO:0016020">
    <property type="term" value="C:membrane"/>
    <property type="evidence" value="ECO:0007669"/>
    <property type="project" value="InterPro"/>
</dbReference>
<feature type="transmembrane region" description="Helical" evidence="9">
    <location>
        <begin position="203"/>
        <end position="222"/>
    </location>
</feature>
<evidence type="ECO:0000256" key="1">
    <source>
        <dbReference type="ARBA" id="ARBA00006430"/>
    </source>
</evidence>
<dbReference type="Pfam" id="PF03812">
    <property type="entry name" value="KdgT"/>
    <property type="match status" value="1"/>
</dbReference>